<evidence type="ECO:0000256" key="1">
    <source>
        <dbReference type="SAM" id="MobiDB-lite"/>
    </source>
</evidence>
<evidence type="ECO:0000313" key="2">
    <source>
        <dbReference type="EMBL" id="KPX05007.1"/>
    </source>
</evidence>
<dbReference type="Pfam" id="PF11920">
    <property type="entry name" value="DUF3438"/>
    <property type="match status" value="1"/>
</dbReference>
<dbReference type="InterPro" id="IPR021844">
    <property type="entry name" value="Integr_conj_element_PFL4704"/>
</dbReference>
<dbReference type="AlphaFoldDB" id="A0A9X0GYW4"/>
<accession>A0A9X0GYW4</accession>
<dbReference type="EMBL" id="LJQF01000449">
    <property type="protein sequence ID" value="KPX05007.1"/>
    <property type="molecule type" value="Genomic_DNA"/>
</dbReference>
<protein>
    <recommendedName>
        <fullName evidence="4">Integrating conjugative element protein, family</fullName>
    </recommendedName>
</protein>
<reference evidence="2 3" key="1">
    <citation type="submission" date="2015-09" db="EMBL/GenBank/DDBJ databases">
        <title>Genome announcement of multiple Pseudomonas syringae strains.</title>
        <authorList>
            <person name="Thakur S."/>
            <person name="Wang P.W."/>
            <person name="Gong Y."/>
            <person name="Weir B.S."/>
            <person name="Guttman D.S."/>
        </authorList>
    </citation>
    <scope>NUCLEOTIDE SEQUENCE [LARGE SCALE GENOMIC DNA]</scope>
    <source>
        <strain evidence="2 3">ICMP9757</strain>
    </source>
</reference>
<proteinExistence type="predicted"/>
<evidence type="ECO:0000313" key="3">
    <source>
        <dbReference type="Proteomes" id="UP000050345"/>
    </source>
</evidence>
<dbReference type="RefSeq" id="WP_044321311.1">
    <property type="nucleotide sequence ID" value="NZ_JYHD01000038.1"/>
</dbReference>
<comment type="caution">
    <text evidence="2">The sequence shown here is derived from an EMBL/GenBank/DDBJ whole genome shotgun (WGS) entry which is preliminary data.</text>
</comment>
<name>A0A9X0GYW4_PSESX</name>
<evidence type="ECO:0008006" key="4">
    <source>
        <dbReference type="Google" id="ProtNLM"/>
    </source>
</evidence>
<organism evidence="2 3">
    <name type="scientific">Pseudomonas syringae pv. daphniphylli</name>
    <dbReference type="NCBI Taxonomy" id="264455"/>
    <lineage>
        <taxon>Bacteria</taxon>
        <taxon>Pseudomonadati</taxon>
        <taxon>Pseudomonadota</taxon>
        <taxon>Gammaproteobacteria</taxon>
        <taxon>Pseudomonadales</taxon>
        <taxon>Pseudomonadaceae</taxon>
        <taxon>Pseudomonas</taxon>
        <taxon>Pseudomonas syringae</taxon>
    </lineage>
</organism>
<feature type="region of interest" description="Disordered" evidence="1">
    <location>
        <begin position="111"/>
        <end position="136"/>
    </location>
</feature>
<dbReference type="NCBIfam" id="TIGR03749">
    <property type="entry name" value="conj_TIGR03749"/>
    <property type="match status" value="1"/>
</dbReference>
<sequence>MNPHSWRTLLALCLGISTGTQAVEVKQWDRLPIAVPLIVGQERIIFVDQDVRVGMPGGIAGKLRVQSIGGTVYLLPSDSIGPTRLQLQSISTGEIILLDVDAQPGERALEPIQIATTSSTTEADETGRSERQPQRTPVPVALTRYAAQNLYAPLRTVEPLPGVRRMALEVPTDLRHLLPTQHVVITPLSAWRLDDFWVTAVKFKNLSLQVIELDPRELQAELFGAAFQHSTLGRSGTAEDTTVAYLVTRGGGLDQAVLLPPTPPVGDDHEG</sequence>
<gene>
    <name evidence="2" type="ORF">ALO73_01553</name>
</gene>
<dbReference type="Proteomes" id="UP000050345">
    <property type="component" value="Unassembled WGS sequence"/>
</dbReference>